<evidence type="ECO:0000313" key="1">
    <source>
        <dbReference type="EMBL" id="KAI0091257.1"/>
    </source>
</evidence>
<sequence>MVYPRLQHLLATLLPSLFFTLTDTADPVFAFSVAGLVVALVVSLFPLCLMVSVYETLAFYYPRVIIFYIPSFIVHSMNAFPTVLANPSFLALYASVMMVARLLVFRYLEDVMAERILRPQIITLASQCAQVRQAIAFQESKLRRALESCTATEMEMHALESERSKLETDLEEIENAVIEAQRRTKQHKCNIKEHKEDIESLRFRVSSFKNRIQHEVETAFKRKCEEVKAAHKTRFKVLALTQRREEHQAFISAKKGEQVKAHLTLVNEDINSITAAYRTALIRFEREQQARIFQYSALQGSLEFAVTEHRFHMEQCERDHERAQDDLKKQVAALEAASSTHSIQLAAAQRLHKLRTSALKAKNDLIRGQLTSAIATRNSIMARHQAHNKRTDMRLTKYEARYIALEGSLEFANAEHRIHVEHCERERAQDEARIEELLVQLSAERTVRVELQAEHDGLQARHVIVSEGYAEAEARLKTTIGELYLERQRHRATIDTYQAGQHVSDALMDDLVPALKKRSPQQTPCLLRRALLGQTPSHFTTVKANGPSCYREQLTQISLSSTLFDEFWLLPQSDFVQVEGSSKDGSLTSGSILAPLTSTPLRSHNECPVLPSFKFTATHSDTSLADTIEEHQ</sequence>
<evidence type="ECO:0000313" key="2">
    <source>
        <dbReference type="Proteomes" id="UP001055072"/>
    </source>
</evidence>
<accession>A0ACB8UAD5</accession>
<protein>
    <submittedName>
        <fullName evidence="1">Uncharacterized protein</fullName>
    </submittedName>
</protein>
<name>A0ACB8UAD5_9APHY</name>
<reference evidence="1" key="1">
    <citation type="journal article" date="2021" name="Environ. Microbiol.">
        <title>Gene family expansions and transcriptome signatures uncover fungal adaptations to wood decay.</title>
        <authorList>
            <person name="Hage H."/>
            <person name="Miyauchi S."/>
            <person name="Viragh M."/>
            <person name="Drula E."/>
            <person name="Min B."/>
            <person name="Chaduli D."/>
            <person name="Navarro D."/>
            <person name="Favel A."/>
            <person name="Norest M."/>
            <person name="Lesage-Meessen L."/>
            <person name="Balint B."/>
            <person name="Merenyi Z."/>
            <person name="de Eugenio L."/>
            <person name="Morin E."/>
            <person name="Martinez A.T."/>
            <person name="Baldrian P."/>
            <person name="Stursova M."/>
            <person name="Martinez M.J."/>
            <person name="Novotny C."/>
            <person name="Magnuson J.K."/>
            <person name="Spatafora J.W."/>
            <person name="Maurice S."/>
            <person name="Pangilinan J."/>
            <person name="Andreopoulos W."/>
            <person name="LaButti K."/>
            <person name="Hundley H."/>
            <person name="Na H."/>
            <person name="Kuo A."/>
            <person name="Barry K."/>
            <person name="Lipzen A."/>
            <person name="Henrissat B."/>
            <person name="Riley R."/>
            <person name="Ahrendt S."/>
            <person name="Nagy L.G."/>
            <person name="Grigoriev I.V."/>
            <person name="Martin F."/>
            <person name="Rosso M.N."/>
        </authorList>
    </citation>
    <scope>NUCLEOTIDE SEQUENCE</scope>
    <source>
        <strain evidence="1">CBS 384.51</strain>
    </source>
</reference>
<organism evidence="1 2">
    <name type="scientific">Irpex rosettiformis</name>
    <dbReference type="NCBI Taxonomy" id="378272"/>
    <lineage>
        <taxon>Eukaryota</taxon>
        <taxon>Fungi</taxon>
        <taxon>Dikarya</taxon>
        <taxon>Basidiomycota</taxon>
        <taxon>Agaricomycotina</taxon>
        <taxon>Agaricomycetes</taxon>
        <taxon>Polyporales</taxon>
        <taxon>Irpicaceae</taxon>
        <taxon>Irpex</taxon>
    </lineage>
</organism>
<gene>
    <name evidence="1" type="ORF">BDY19DRAFT_991826</name>
</gene>
<dbReference type="Proteomes" id="UP001055072">
    <property type="component" value="Unassembled WGS sequence"/>
</dbReference>
<dbReference type="EMBL" id="MU274906">
    <property type="protein sequence ID" value="KAI0091257.1"/>
    <property type="molecule type" value="Genomic_DNA"/>
</dbReference>
<comment type="caution">
    <text evidence="1">The sequence shown here is derived from an EMBL/GenBank/DDBJ whole genome shotgun (WGS) entry which is preliminary data.</text>
</comment>
<keyword evidence="2" id="KW-1185">Reference proteome</keyword>
<proteinExistence type="predicted"/>